<evidence type="ECO:0000313" key="3">
    <source>
        <dbReference type="EMBL" id="THG92178.1"/>
    </source>
</evidence>
<feature type="transmembrane region" description="Helical" evidence="1">
    <location>
        <begin position="53"/>
        <end position="78"/>
    </location>
</feature>
<evidence type="ECO:0000313" key="5">
    <source>
        <dbReference type="Proteomes" id="UP000297014"/>
    </source>
</evidence>
<sequence>MKKYMVHFIESGLILLVLWVLFGFMSSLSRWNALPIEGIHLAVIDRMNGNQIVFSPVIMLIMLVIACFIIHAISQGCLFLKKTKLRGKTVVVSFLLGVGLIFACLMTVALIRQMIDGFYLAAVQSLLLLIYIVYQYWFHHHPPIKRYIRQLREQRIGNAEK</sequence>
<organism evidence="2 4">
    <name type="scientific">Alkalihalobacillus alcalophilus ATCC 27647 = CGMCC 1.3604</name>
    <dbReference type="NCBI Taxonomy" id="1218173"/>
    <lineage>
        <taxon>Bacteria</taxon>
        <taxon>Bacillati</taxon>
        <taxon>Bacillota</taxon>
        <taxon>Bacilli</taxon>
        <taxon>Bacillales</taxon>
        <taxon>Bacillaceae</taxon>
        <taxon>Alkalihalobacillus</taxon>
    </lineage>
</organism>
<dbReference type="Proteomes" id="UP000002754">
    <property type="component" value="Unassembled WGS sequence"/>
</dbReference>
<evidence type="ECO:0000256" key="1">
    <source>
        <dbReference type="SAM" id="Phobius"/>
    </source>
</evidence>
<dbReference type="EMBL" id="ALPT02000025">
    <property type="protein sequence ID" value="KGA97595.1"/>
    <property type="molecule type" value="Genomic_DNA"/>
</dbReference>
<proteinExistence type="predicted"/>
<feature type="transmembrane region" description="Helical" evidence="1">
    <location>
        <begin position="117"/>
        <end position="137"/>
    </location>
</feature>
<dbReference type="Proteomes" id="UP000297014">
    <property type="component" value="Unassembled WGS sequence"/>
</dbReference>
<dbReference type="AlphaFoldDB" id="A0A094XFM4"/>
<keyword evidence="1" id="KW-0472">Membrane</keyword>
<protein>
    <submittedName>
        <fullName evidence="2">Uncharacterized protein</fullName>
    </submittedName>
</protein>
<dbReference type="RefSeq" id="WP_003320462.1">
    <property type="nucleotide sequence ID" value="NZ_ALPT02000025.1"/>
</dbReference>
<gene>
    <name evidence="3" type="ORF">AJ85_16295</name>
    <name evidence="2" type="ORF">BALCAV_0209070</name>
</gene>
<accession>A0A094XFM4</accession>
<keyword evidence="1" id="KW-1133">Transmembrane helix</keyword>
<reference evidence="3 5" key="2">
    <citation type="submission" date="2014-01" db="EMBL/GenBank/DDBJ databases">
        <title>Draft genome sequencing of Bacillus alcalophilus CGMCC 1.3604.</title>
        <authorList>
            <person name="Yang J."/>
            <person name="Diao L."/>
            <person name="Yang S."/>
        </authorList>
    </citation>
    <scope>NUCLEOTIDE SEQUENCE [LARGE SCALE GENOMIC DNA]</scope>
    <source>
        <strain evidence="3 5">CGMCC 1.3604</strain>
    </source>
</reference>
<evidence type="ECO:0000313" key="2">
    <source>
        <dbReference type="EMBL" id="KGA97595.1"/>
    </source>
</evidence>
<dbReference type="EMBL" id="JALP01000016">
    <property type="protein sequence ID" value="THG92178.1"/>
    <property type="molecule type" value="Genomic_DNA"/>
</dbReference>
<reference evidence="2 4" key="1">
    <citation type="journal article" date="2014" name="Genome Announc.">
        <title>Draft Genome Sequence of Bacillus alcalophilus AV1934, a Classic Alkaliphile Isolated from Human Feces in 1934.</title>
        <authorList>
            <person name="Attie O."/>
            <person name="Jayaprakash A."/>
            <person name="Shah H."/>
            <person name="Paulsen I.T."/>
            <person name="Morino M."/>
            <person name="Takahashi Y."/>
            <person name="Narumi I."/>
            <person name="Sachidanandam R."/>
            <person name="Satoh K."/>
            <person name="Ito M."/>
            <person name="Krulwich T.A."/>
        </authorList>
    </citation>
    <scope>NUCLEOTIDE SEQUENCE [LARGE SCALE GENOMIC DNA]</scope>
    <source>
        <strain evidence="2 4">AV1934</strain>
    </source>
</reference>
<name>A0A094XFM4_ALKAL</name>
<comment type="caution">
    <text evidence="2">The sequence shown here is derived from an EMBL/GenBank/DDBJ whole genome shotgun (WGS) entry which is preliminary data.</text>
</comment>
<feature type="transmembrane region" description="Helical" evidence="1">
    <location>
        <begin position="90"/>
        <end position="111"/>
    </location>
</feature>
<dbReference type="STRING" id="1218173.BALCAV_0209070"/>
<evidence type="ECO:0000313" key="4">
    <source>
        <dbReference type="Proteomes" id="UP000002754"/>
    </source>
</evidence>
<keyword evidence="1" id="KW-0812">Transmembrane</keyword>
<keyword evidence="4" id="KW-1185">Reference proteome</keyword>